<evidence type="ECO:0000256" key="3">
    <source>
        <dbReference type="ARBA" id="ARBA00022960"/>
    </source>
</evidence>
<accession>K9WI84</accession>
<dbReference type="GO" id="GO:0071555">
    <property type="term" value="P:cell wall organization"/>
    <property type="evidence" value="ECO:0007669"/>
    <property type="project" value="UniProtKB-UniRule"/>
</dbReference>
<evidence type="ECO:0000256" key="6">
    <source>
        <dbReference type="PROSITE-ProRule" id="PRU01373"/>
    </source>
</evidence>
<dbReference type="GO" id="GO:0018104">
    <property type="term" value="P:peptidoglycan-protein cross-linking"/>
    <property type="evidence" value="ECO:0007669"/>
    <property type="project" value="TreeGrafter"/>
</dbReference>
<dbReference type="PATRIC" id="fig|1173027.3.peg.3860"/>
<dbReference type="GO" id="GO:0016740">
    <property type="term" value="F:transferase activity"/>
    <property type="evidence" value="ECO:0007669"/>
    <property type="project" value="UniProtKB-KW"/>
</dbReference>
<dbReference type="KEGG" id="mic:Mic7113_3507"/>
<evidence type="ECO:0000256" key="4">
    <source>
        <dbReference type="ARBA" id="ARBA00022984"/>
    </source>
</evidence>
<sequence>MKRNRLWAKTLFSKALSLGATLALVALGTWDLPAFAGKTNLETQSSANPQILVARQQRQGRWIEVDLSAQRVTAWNGRKRVRSFMVSTGKRRTPTRLGTFSVQSKHRSTRMRGPGYNVPNVPYVMYYSGGYALHGAYWHNRFGTPVSRGCVNLRPASARWLYNWARIGTPVVVRR</sequence>
<dbReference type="Gene3D" id="2.40.440.10">
    <property type="entry name" value="L,D-transpeptidase catalytic domain-like"/>
    <property type="match status" value="1"/>
</dbReference>
<dbReference type="SUPFAM" id="SSF141523">
    <property type="entry name" value="L,D-transpeptidase catalytic domain-like"/>
    <property type="match status" value="1"/>
</dbReference>
<dbReference type="PANTHER" id="PTHR30582:SF2">
    <property type="entry name" value="L,D-TRANSPEPTIDASE YCIB-RELATED"/>
    <property type="match status" value="1"/>
</dbReference>
<evidence type="ECO:0000259" key="7">
    <source>
        <dbReference type="PROSITE" id="PS52029"/>
    </source>
</evidence>
<evidence type="ECO:0000313" key="8">
    <source>
        <dbReference type="EMBL" id="AFZ19232.1"/>
    </source>
</evidence>
<dbReference type="EMBL" id="CP003630">
    <property type="protein sequence ID" value="AFZ19232.1"/>
    <property type="molecule type" value="Genomic_DNA"/>
</dbReference>
<dbReference type="CDD" id="cd16913">
    <property type="entry name" value="YkuD_like"/>
    <property type="match status" value="1"/>
</dbReference>
<dbReference type="RefSeq" id="WP_015183374.1">
    <property type="nucleotide sequence ID" value="NC_019738.1"/>
</dbReference>
<comment type="pathway">
    <text evidence="1 6">Cell wall biogenesis; peptidoglycan biosynthesis.</text>
</comment>
<keyword evidence="5 6" id="KW-0961">Cell wall biogenesis/degradation</keyword>
<protein>
    <recommendedName>
        <fullName evidence="7">L,D-TPase catalytic domain-containing protein</fullName>
    </recommendedName>
</protein>
<dbReference type="PANTHER" id="PTHR30582">
    <property type="entry name" value="L,D-TRANSPEPTIDASE"/>
    <property type="match status" value="1"/>
</dbReference>
<gene>
    <name evidence="8" type="ORF">Mic7113_3507</name>
</gene>
<organism evidence="8 9">
    <name type="scientific">Allocoleopsis franciscana PCC 7113</name>
    <dbReference type="NCBI Taxonomy" id="1173027"/>
    <lineage>
        <taxon>Bacteria</taxon>
        <taxon>Bacillati</taxon>
        <taxon>Cyanobacteriota</taxon>
        <taxon>Cyanophyceae</taxon>
        <taxon>Coleofasciculales</taxon>
        <taxon>Coleofasciculaceae</taxon>
        <taxon>Allocoleopsis</taxon>
        <taxon>Allocoleopsis franciscana</taxon>
    </lineage>
</organism>
<dbReference type="HOGENOM" id="CLU_115441_0_0_3"/>
<dbReference type="Proteomes" id="UP000010471">
    <property type="component" value="Chromosome"/>
</dbReference>
<reference evidence="8 9" key="1">
    <citation type="submission" date="2012-06" db="EMBL/GenBank/DDBJ databases">
        <title>Finished chromosome of genome of Microcoleus sp. PCC 7113.</title>
        <authorList>
            <consortium name="US DOE Joint Genome Institute"/>
            <person name="Gugger M."/>
            <person name="Coursin T."/>
            <person name="Rippka R."/>
            <person name="Tandeau De Marsac N."/>
            <person name="Huntemann M."/>
            <person name="Wei C.-L."/>
            <person name="Han J."/>
            <person name="Detter J.C."/>
            <person name="Han C."/>
            <person name="Tapia R."/>
            <person name="Chen A."/>
            <person name="Kyrpides N."/>
            <person name="Mavromatis K."/>
            <person name="Markowitz V."/>
            <person name="Szeto E."/>
            <person name="Ivanova N."/>
            <person name="Pagani I."/>
            <person name="Pati A."/>
            <person name="Goodwin L."/>
            <person name="Nordberg H.P."/>
            <person name="Cantor M.N."/>
            <person name="Hua S.X."/>
            <person name="Woyke T."/>
            <person name="Kerfeld C.A."/>
        </authorList>
    </citation>
    <scope>NUCLEOTIDE SEQUENCE [LARGE SCALE GENOMIC DNA]</scope>
    <source>
        <strain evidence="8 9">PCC 7113</strain>
    </source>
</reference>
<dbReference type="GO" id="GO:0005576">
    <property type="term" value="C:extracellular region"/>
    <property type="evidence" value="ECO:0007669"/>
    <property type="project" value="TreeGrafter"/>
</dbReference>
<dbReference type="GO" id="GO:0071972">
    <property type="term" value="F:peptidoglycan L,D-transpeptidase activity"/>
    <property type="evidence" value="ECO:0007669"/>
    <property type="project" value="TreeGrafter"/>
</dbReference>
<evidence type="ECO:0000313" key="9">
    <source>
        <dbReference type="Proteomes" id="UP000010471"/>
    </source>
</evidence>
<dbReference type="UniPathway" id="UPA00219"/>
<dbReference type="AlphaFoldDB" id="K9WI84"/>
<feature type="active site" description="Proton donor/acceptor" evidence="6">
    <location>
        <position position="134"/>
    </location>
</feature>
<dbReference type="PROSITE" id="PS52029">
    <property type="entry name" value="LD_TPASE"/>
    <property type="match status" value="1"/>
</dbReference>
<evidence type="ECO:0000256" key="5">
    <source>
        <dbReference type="ARBA" id="ARBA00023316"/>
    </source>
</evidence>
<feature type="active site" description="Nucleophile" evidence="6">
    <location>
        <position position="150"/>
    </location>
</feature>
<dbReference type="InterPro" id="IPR050979">
    <property type="entry name" value="LD-transpeptidase"/>
</dbReference>
<dbReference type="Pfam" id="PF03734">
    <property type="entry name" value="YkuD"/>
    <property type="match status" value="1"/>
</dbReference>
<proteinExistence type="predicted"/>
<name>K9WI84_9CYAN</name>
<evidence type="ECO:0000256" key="1">
    <source>
        <dbReference type="ARBA" id="ARBA00004752"/>
    </source>
</evidence>
<keyword evidence="9" id="KW-1185">Reference proteome</keyword>
<evidence type="ECO:0000256" key="2">
    <source>
        <dbReference type="ARBA" id="ARBA00022679"/>
    </source>
</evidence>
<feature type="domain" description="L,D-TPase catalytic" evidence="7">
    <location>
        <begin position="61"/>
        <end position="174"/>
    </location>
</feature>
<dbReference type="InterPro" id="IPR038063">
    <property type="entry name" value="Transpep_catalytic_dom"/>
</dbReference>
<dbReference type="InterPro" id="IPR005490">
    <property type="entry name" value="LD_TPept_cat_dom"/>
</dbReference>
<dbReference type="eggNOG" id="COG1376">
    <property type="taxonomic scope" value="Bacteria"/>
</dbReference>
<keyword evidence="2" id="KW-0808">Transferase</keyword>
<keyword evidence="4 6" id="KW-0573">Peptidoglycan synthesis</keyword>
<dbReference type="GO" id="GO:0008360">
    <property type="term" value="P:regulation of cell shape"/>
    <property type="evidence" value="ECO:0007669"/>
    <property type="project" value="UniProtKB-UniRule"/>
</dbReference>
<dbReference type="OrthoDB" id="463216at2"/>
<keyword evidence="3 6" id="KW-0133">Cell shape</keyword>